<dbReference type="AlphaFoldDB" id="A0A974CJD9"/>
<keyword evidence="1" id="KW-1133">Transmembrane helix</keyword>
<dbReference type="Proteomes" id="UP000694892">
    <property type="component" value="Chromosome 6S"/>
</dbReference>
<evidence type="ECO:0008006" key="4">
    <source>
        <dbReference type="Google" id="ProtNLM"/>
    </source>
</evidence>
<organism evidence="2 3">
    <name type="scientific">Xenopus laevis</name>
    <name type="common">African clawed frog</name>
    <dbReference type="NCBI Taxonomy" id="8355"/>
    <lineage>
        <taxon>Eukaryota</taxon>
        <taxon>Metazoa</taxon>
        <taxon>Chordata</taxon>
        <taxon>Craniata</taxon>
        <taxon>Vertebrata</taxon>
        <taxon>Euteleostomi</taxon>
        <taxon>Amphibia</taxon>
        <taxon>Batrachia</taxon>
        <taxon>Anura</taxon>
        <taxon>Pipoidea</taxon>
        <taxon>Pipidae</taxon>
        <taxon>Xenopodinae</taxon>
        <taxon>Xenopus</taxon>
        <taxon>Xenopus</taxon>
    </lineage>
</organism>
<keyword evidence="1" id="KW-0812">Transmembrane</keyword>
<evidence type="ECO:0000256" key="1">
    <source>
        <dbReference type="SAM" id="Phobius"/>
    </source>
</evidence>
<feature type="transmembrane region" description="Helical" evidence="1">
    <location>
        <begin position="67"/>
        <end position="87"/>
    </location>
</feature>
<proteinExistence type="predicted"/>
<protein>
    <recommendedName>
        <fullName evidence="4">GIY-YIG domain-containing protein</fullName>
    </recommendedName>
</protein>
<reference evidence="3" key="1">
    <citation type="journal article" date="2016" name="Nature">
        <title>Genome evolution in the allotetraploid frog Xenopus laevis.</title>
        <authorList>
            <person name="Session A.M."/>
            <person name="Uno Y."/>
            <person name="Kwon T."/>
            <person name="Chapman J.A."/>
            <person name="Toyoda A."/>
            <person name="Takahashi S."/>
            <person name="Fukui A."/>
            <person name="Hikosaka A."/>
            <person name="Suzuki A."/>
            <person name="Kondo M."/>
            <person name="van Heeringen S.J."/>
            <person name="Quigley I."/>
            <person name="Heinz S."/>
            <person name="Ogino H."/>
            <person name="Ochi H."/>
            <person name="Hellsten U."/>
            <person name="Lyons J.B."/>
            <person name="Simakov O."/>
            <person name="Putnam N."/>
            <person name="Stites J."/>
            <person name="Kuroki Y."/>
            <person name="Tanaka T."/>
            <person name="Michiue T."/>
            <person name="Watanabe M."/>
            <person name="Bogdanovic O."/>
            <person name="Lister R."/>
            <person name="Georgiou G."/>
            <person name="Paranjpe S.S."/>
            <person name="van Kruijsbergen I."/>
            <person name="Shu S."/>
            <person name="Carlson J."/>
            <person name="Kinoshita T."/>
            <person name="Ohta Y."/>
            <person name="Mawaribuchi S."/>
            <person name="Jenkins J."/>
            <person name="Grimwood J."/>
            <person name="Schmutz J."/>
            <person name="Mitros T."/>
            <person name="Mozaffari S.V."/>
            <person name="Suzuki Y."/>
            <person name="Haramoto Y."/>
            <person name="Yamamoto T.S."/>
            <person name="Takagi C."/>
            <person name="Heald R."/>
            <person name="Miller K."/>
            <person name="Haudenschild C."/>
            <person name="Kitzman J."/>
            <person name="Nakayama T."/>
            <person name="Izutsu Y."/>
            <person name="Robert J."/>
            <person name="Fortriede J."/>
            <person name="Burns K."/>
            <person name="Lotay V."/>
            <person name="Karimi K."/>
            <person name="Yasuoka Y."/>
            <person name="Dichmann D.S."/>
            <person name="Flajnik M.F."/>
            <person name="Houston D.W."/>
            <person name="Shendure J."/>
            <person name="DuPasquier L."/>
            <person name="Vize P.D."/>
            <person name="Zorn A.M."/>
            <person name="Ito M."/>
            <person name="Marcotte E.M."/>
            <person name="Wallingford J.B."/>
            <person name="Ito Y."/>
            <person name="Asashima M."/>
            <person name="Ueno N."/>
            <person name="Matsuda Y."/>
            <person name="Veenstra G.J."/>
            <person name="Fujiyama A."/>
            <person name="Harland R.M."/>
            <person name="Taira M."/>
            <person name="Rokhsar D.S."/>
        </authorList>
    </citation>
    <scope>NUCLEOTIDE SEQUENCE [LARGE SCALE GENOMIC DNA]</scope>
    <source>
        <strain evidence="3">J</strain>
    </source>
</reference>
<name>A0A974CJD9_XENLA</name>
<accession>A0A974CJD9</accession>
<evidence type="ECO:0000313" key="3">
    <source>
        <dbReference type="Proteomes" id="UP000694892"/>
    </source>
</evidence>
<dbReference type="PANTHER" id="PTHR21301:SF12">
    <property type="match status" value="1"/>
</dbReference>
<dbReference type="PANTHER" id="PTHR21301">
    <property type="entry name" value="REVERSE TRANSCRIPTASE"/>
    <property type="match status" value="1"/>
</dbReference>
<dbReference type="EMBL" id="CM004477">
    <property type="protein sequence ID" value="OCT74364.1"/>
    <property type="molecule type" value="Genomic_DNA"/>
</dbReference>
<gene>
    <name evidence="2" type="ORF">XELAEV_18033337mg</name>
</gene>
<evidence type="ECO:0000313" key="2">
    <source>
        <dbReference type="EMBL" id="OCT74364.1"/>
    </source>
</evidence>
<sequence length="460" mass="53764">MVLQPMVTQLDSFVLDTSHLLREMNGLTLDSDCILVGLDVEALYMSIPHSLGLKYINLSISLSLNNIISFCMLWTLSCITMFFYLTLGEWERHVFSADEYEMHLCHILRWHRYIDYIMLIWQGSEQLLKEFVTKLNTNSFNLSFIINCDSSRLEFLEIEIKKNHEGLLSTNLHQKKTCIEGIPKGQYLKLRRICSSDEDFKQEAYKLYQRFKTSGYKTETLHRAYQWAVAQNREDLLYKANGTCKISTNTKTQTRLIMTYNKNYRDIRFLIHKHWYILSKDPILSKLVTPHPSFTYRRNTSIGDLLTHSHFQKQSRQTCCKMPGSYRCGSCEQCLHMKPSNTFGRDGSGMTCITIFAAPRHILYVGKTKRPLKRHIYEHLLDIRNCNLLSSIAKHIYCMHKGNYTGSYFQGIDRLHGDLRGGDLDNKLLQLETTWIFRLNTYKMAFGLNGHLNFQAFVNK</sequence>
<keyword evidence="1" id="KW-0472">Membrane</keyword>